<dbReference type="GO" id="GO:0051119">
    <property type="term" value="F:sugar transmembrane transporter activity"/>
    <property type="evidence" value="ECO:0007669"/>
    <property type="project" value="InterPro"/>
</dbReference>
<feature type="transmembrane region" description="Helical" evidence="1">
    <location>
        <begin position="65"/>
        <end position="84"/>
    </location>
</feature>
<evidence type="ECO:0000313" key="2">
    <source>
        <dbReference type="EMBL" id="PTM62089.1"/>
    </source>
</evidence>
<dbReference type="Gene3D" id="1.20.1280.290">
    <property type="match status" value="1"/>
</dbReference>
<dbReference type="InterPro" id="IPR047662">
    <property type="entry name" value="SemiSWEET"/>
</dbReference>
<keyword evidence="1" id="KW-1133">Transmembrane helix</keyword>
<gene>
    <name evidence="2" type="ORF">C8P69_101766</name>
</gene>
<proteinExistence type="predicted"/>
<dbReference type="RefSeq" id="WP_108174506.1">
    <property type="nucleotide sequence ID" value="NZ_JAIESU010000007.1"/>
</dbReference>
<organism evidence="2 3">
    <name type="scientific">Phreatobacter oligotrophus</name>
    <dbReference type="NCBI Taxonomy" id="1122261"/>
    <lineage>
        <taxon>Bacteria</taxon>
        <taxon>Pseudomonadati</taxon>
        <taxon>Pseudomonadota</taxon>
        <taxon>Alphaproteobacteria</taxon>
        <taxon>Hyphomicrobiales</taxon>
        <taxon>Phreatobacteraceae</taxon>
        <taxon>Phreatobacter</taxon>
    </lineage>
</organism>
<dbReference type="GO" id="GO:0016020">
    <property type="term" value="C:membrane"/>
    <property type="evidence" value="ECO:0007669"/>
    <property type="project" value="InterPro"/>
</dbReference>
<reference evidence="2 3" key="1">
    <citation type="submission" date="2018-04" db="EMBL/GenBank/DDBJ databases">
        <title>Genomic Encyclopedia of Archaeal and Bacterial Type Strains, Phase II (KMG-II): from individual species to whole genera.</title>
        <authorList>
            <person name="Goeker M."/>
        </authorList>
    </citation>
    <scope>NUCLEOTIDE SEQUENCE [LARGE SCALE GENOMIC DNA]</scope>
    <source>
        <strain evidence="2 3">DSM 25521</strain>
    </source>
</reference>
<evidence type="ECO:0000313" key="3">
    <source>
        <dbReference type="Proteomes" id="UP000241808"/>
    </source>
</evidence>
<comment type="caution">
    <text evidence="2">The sequence shown here is derived from an EMBL/GenBank/DDBJ whole genome shotgun (WGS) entry which is preliminary data.</text>
</comment>
<dbReference type="AlphaFoldDB" id="A0A2T4ZJB9"/>
<feature type="transmembrane region" description="Helical" evidence="1">
    <location>
        <begin position="6"/>
        <end position="25"/>
    </location>
</feature>
<accession>A0A2T4ZJB9</accession>
<dbReference type="EMBL" id="PZZL01000001">
    <property type="protein sequence ID" value="PTM62089.1"/>
    <property type="molecule type" value="Genomic_DNA"/>
</dbReference>
<dbReference type="Pfam" id="PF03083">
    <property type="entry name" value="MtN3_slv"/>
    <property type="match status" value="1"/>
</dbReference>
<evidence type="ECO:0000256" key="1">
    <source>
        <dbReference type="SAM" id="Phobius"/>
    </source>
</evidence>
<feature type="transmembrane region" description="Helical" evidence="1">
    <location>
        <begin position="37"/>
        <end position="59"/>
    </location>
</feature>
<keyword evidence="3" id="KW-1185">Reference proteome</keyword>
<keyword evidence="1 2" id="KW-0812">Transmembrane</keyword>
<dbReference type="Proteomes" id="UP000241808">
    <property type="component" value="Unassembled WGS sequence"/>
</dbReference>
<protein>
    <submittedName>
        <fullName evidence="2">MtN3 and saliva related transmembrane protein</fullName>
    </submittedName>
</protein>
<dbReference type="NCBIfam" id="NF037968">
    <property type="entry name" value="SemiSWEET_2"/>
    <property type="match status" value="1"/>
</dbReference>
<dbReference type="OrthoDB" id="9814012at2"/>
<sequence length="87" mass="9424">MLPQSLVPYIGLAAAFVTTFCWLPQAIRIIRTRDTKAISLPAYGAFAFGIALWLVYGLSLGDLPLILSNTVTLALQLTIVGLKLKYG</sequence>
<dbReference type="InterPro" id="IPR004316">
    <property type="entry name" value="SWEET_rpt"/>
</dbReference>
<name>A0A2T4ZJB9_9HYPH</name>
<keyword evidence="1" id="KW-0472">Membrane</keyword>